<proteinExistence type="predicted"/>
<dbReference type="PANTHER" id="PTHR43708">
    <property type="entry name" value="CONSERVED EXPRESSED OXIDOREDUCTASE (EUROFUNG)"/>
    <property type="match status" value="1"/>
</dbReference>
<evidence type="ECO:0000313" key="4">
    <source>
        <dbReference type="EMBL" id="NIH54882.1"/>
    </source>
</evidence>
<evidence type="ECO:0000313" key="5">
    <source>
        <dbReference type="Proteomes" id="UP000541033"/>
    </source>
</evidence>
<keyword evidence="1" id="KW-0520">NAD</keyword>
<dbReference type="Pfam" id="PF22725">
    <property type="entry name" value="GFO_IDH_MocA_C3"/>
    <property type="match status" value="1"/>
</dbReference>
<protein>
    <submittedName>
        <fullName evidence="4">Putative dehydrogenase</fullName>
    </submittedName>
</protein>
<dbReference type="PANTHER" id="PTHR43708:SF8">
    <property type="entry name" value="OXIDOREDUCTASE"/>
    <property type="match status" value="1"/>
</dbReference>
<evidence type="ECO:0000259" key="2">
    <source>
        <dbReference type="Pfam" id="PF01408"/>
    </source>
</evidence>
<dbReference type="AlphaFoldDB" id="A0A7X5R3J8"/>
<feature type="domain" description="GFO/IDH/MocA-like oxidoreductase" evidence="3">
    <location>
        <begin position="171"/>
        <end position="258"/>
    </location>
</feature>
<dbReference type="RefSeq" id="WP_167151493.1">
    <property type="nucleotide sequence ID" value="NZ_JAAMOX010000002.1"/>
</dbReference>
<dbReference type="Gene3D" id="3.30.360.10">
    <property type="entry name" value="Dihydrodipicolinate Reductase, domain 2"/>
    <property type="match status" value="1"/>
</dbReference>
<evidence type="ECO:0000259" key="3">
    <source>
        <dbReference type="Pfam" id="PF22725"/>
    </source>
</evidence>
<dbReference type="InterPro" id="IPR000683">
    <property type="entry name" value="Gfo/Idh/MocA-like_OxRdtase_N"/>
</dbReference>
<dbReference type="InterPro" id="IPR055170">
    <property type="entry name" value="GFO_IDH_MocA-like_dom"/>
</dbReference>
<dbReference type="InterPro" id="IPR051317">
    <property type="entry name" value="Gfo/Idh/MocA_oxidoreduct"/>
</dbReference>
<evidence type="ECO:0000256" key="1">
    <source>
        <dbReference type="ARBA" id="ARBA00023027"/>
    </source>
</evidence>
<dbReference type="Pfam" id="PF01408">
    <property type="entry name" value="GFO_IDH_MocA"/>
    <property type="match status" value="1"/>
</dbReference>
<dbReference type="Proteomes" id="UP000541033">
    <property type="component" value="Unassembled WGS sequence"/>
</dbReference>
<reference evidence="4 5" key="1">
    <citation type="submission" date="2020-02" db="EMBL/GenBank/DDBJ databases">
        <title>Sequencing the genomes of 1000 actinobacteria strains.</title>
        <authorList>
            <person name="Klenk H.-P."/>
        </authorList>
    </citation>
    <scope>NUCLEOTIDE SEQUENCE [LARGE SCALE GENOMIC DNA]</scope>
    <source>
        <strain evidence="4 5">DSM 27960</strain>
    </source>
</reference>
<gene>
    <name evidence="4" type="ORF">FHX76_002778</name>
</gene>
<dbReference type="SUPFAM" id="SSF55347">
    <property type="entry name" value="Glyceraldehyde-3-phosphate dehydrogenase-like, C-terminal domain"/>
    <property type="match status" value="1"/>
</dbReference>
<dbReference type="SUPFAM" id="SSF51735">
    <property type="entry name" value="NAD(P)-binding Rossmann-fold domains"/>
    <property type="match status" value="1"/>
</dbReference>
<dbReference type="InterPro" id="IPR036291">
    <property type="entry name" value="NAD(P)-bd_dom_sf"/>
</dbReference>
<comment type="caution">
    <text evidence="4">The sequence shown here is derived from an EMBL/GenBank/DDBJ whole genome shotgun (WGS) entry which is preliminary data.</text>
</comment>
<name>A0A7X5R3J8_9MICO</name>
<keyword evidence="5" id="KW-1185">Reference proteome</keyword>
<dbReference type="GO" id="GO:0000166">
    <property type="term" value="F:nucleotide binding"/>
    <property type="evidence" value="ECO:0007669"/>
    <property type="project" value="InterPro"/>
</dbReference>
<feature type="domain" description="Gfo/Idh/MocA-like oxidoreductase N-terminal" evidence="2">
    <location>
        <begin position="12"/>
        <end position="131"/>
    </location>
</feature>
<dbReference type="EMBL" id="JAAMOX010000002">
    <property type="protein sequence ID" value="NIH54882.1"/>
    <property type="molecule type" value="Genomic_DNA"/>
</dbReference>
<accession>A0A7X5R3J8</accession>
<sequence>MSAPLIAADEPIRVVLVGAGNMGKNWLRVLTASTDVVLVGLVDLDTKLAADALLEFGLTDVSVGSDVVEVATASAAQAVINVTVPVAHNPVNTGALFAGLPVLCEKPIAPTVSQALSIAATAEVAGQLLMTSQSRRYFRTLSEYRAVVAQLGAPGIVTTEFYKAPRFGGFRDEMANVLLIDMAIHAFDAVRFILGQDPVAVYCEEFNPAWSWYAGDAGATAIFELSGGTRYIYTGSWCSDGLETSWNGRWRVSAADGSALWDGEHSPVAERNDGSAVAADGSSFANDPEEIAGSLAEFVRSLRTGVVPSTEVHSNVLSLAMVEAAVRSSERKARVTIAEVLADALGDAIEHERNPDIRGALERMR</sequence>
<dbReference type="Gene3D" id="3.40.50.720">
    <property type="entry name" value="NAD(P)-binding Rossmann-like Domain"/>
    <property type="match status" value="1"/>
</dbReference>
<organism evidence="4 5">
    <name type="scientific">Lysinibacter cavernae</name>
    <dbReference type="NCBI Taxonomy" id="1640652"/>
    <lineage>
        <taxon>Bacteria</taxon>
        <taxon>Bacillati</taxon>
        <taxon>Actinomycetota</taxon>
        <taxon>Actinomycetes</taxon>
        <taxon>Micrococcales</taxon>
        <taxon>Microbacteriaceae</taxon>
        <taxon>Lysinibacter</taxon>
    </lineage>
</organism>